<organism evidence="1 2">
    <name type="scientific">Pseudomarimonas arenosa</name>
    <dbReference type="NCBI Taxonomy" id="2774145"/>
    <lineage>
        <taxon>Bacteria</taxon>
        <taxon>Pseudomonadati</taxon>
        <taxon>Pseudomonadota</taxon>
        <taxon>Gammaproteobacteria</taxon>
        <taxon>Lysobacterales</taxon>
        <taxon>Lysobacteraceae</taxon>
        <taxon>Pseudomarimonas</taxon>
    </lineage>
</organism>
<dbReference type="Proteomes" id="UP000613768">
    <property type="component" value="Unassembled WGS sequence"/>
</dbReference>
<gene>
    <name evidence="1" type="ORF">IFO71_08415</name>
</gene>
<reference evidence="1 2" key="1">
    <citation type="submission" date="2020-09" db="EMBL/GenBank/DDBJ databases">
        <title>Pseudoxanthomonas sp. CAU 1598 isolated from sand of Yaerae Beach.</title>
        <authorList>
            <person name="Kim W."/>
        </authorList>
    </citation>
    <scope>NUCLEOTIDE SEQUENCE [LARGE SCALE GENOMIC DNA]</scope>
    <source>
        <strain evidence="1 2">CAU 1598</strain>
    </source>
</reference>
<sequence>MLAAWGLSTGVAPVGGSTLKLQVNADARPVAEAVLSLRPQQPTMGAPGRVVVDQIGSQFVPRVTAVQVGTAVDFPNSDQTRHQVYSFSPAKRFSLPLYSGTPPEPVLFDQPGVVSLGCNIHDWMQGYIVVVDTPYFAVTDASGAAIIEAPVGHYTLEVWHERLLGDASQNIELSAGEVRLPLSIELSPPPPPRGSERLRALQDRLREQRGRD</sequence>
<keyword evidence="2" id="KW-1185">Reference proteome</keyword>
<dbReference type="Gene3D" id="2.60.40.420">
    <property type="entry name" value="Cupredoxins - blue copper proteins"/>
    <property type="match status" value="1"/>
</dbReference>
<dbReference type="InterPro" id="IPR008969">
    <property type="entry name" value="CarboxyPept-like_regulatory"/>
</dbReference>
<accession>A0AAW3ZIE1</accession>
<dbReference type="InterPro" id="IPR034242">
    <property type="entry name" value="MauL"/>
</dbReference>
<dbReference type="SUPFAM" id="SSF49464">
    <property type="entry name" value="Carboxypeptidase regulatory domain-like"/>
    <property type="match status" value="1"/>
</dbReference>
<dbReference type="CDD" id="cd04221">
    <property type="entry name" value="MauL"/>
    <property type="match status" value="1"/>
</dbReference>
<proteinExistence type="predicted"/>
<name>A0AAW3ZIE1_9GAMM</name>
<dbReference type="SUPFAM" id="SSF49503">
    <property type="entry name" value="Cupredoxins"/>
    <property type="match status" value="1"/>
</dbReference>
<dbReference type="InterPro" id="IPR008972">
    <property type="entry name" value="Cupredoxin"/>
</dbReference>
<dbReference type="EMBL" id="JACYTR010000012">
    <property type="protein sequence ID" value="MBD8525766.1"/>
    <property type="molecule type" value="Genomic_DNA"/>
</dbReference>
<protein>
    <submittedName>
        <fullName evidence="1">Methylamine utilization protein</fullName>
    </submittedName>
</protein>
<evidence type="ECO:0000313" key="1">
    <source>
        <dbReference type="EMBL" id="MBD8525766.1"/>
    </source>
</evidence>
<dbReference type="AlphaFoldDB" id="A0AAW3ZIE1"/>
<evidence type="ECO:0000313" key="2">
    <source>
        <dbReference type="Proteomes" id="UP000613768"/>
    </source>
</evidence>
<comment type="caution">
    <text evidence="1">The sequence shown here is derived from an EMBL/GenBank/DDBJ whole genome shotgun (WGS) entry which is preliminary data.</text>
</comment>